<dbReference type="InterPro" id="IPR016040">
    <property type="entry name" value="NAD(P)-bd_dom"/>
</dbReference>
<gene>
    <name evidence="2" type="ORF">PQG45_10745</name>
</gene>
<name>A0ABU3TUG1_9BACT</name>
<dbReference type="RefSeq" id="WP_315577562.1">
    <property type="nucleotide sequence ID" value="NZ_JARDXH010000009.1"/>
</dbReference>
<comment type="caution">
    <text evidence="2">The sequence shown here is derived from an EMBL/GenBank/DDBJ whole genome shotgun (WGS) entry which is preliminary data.</text>
</comment>
<dbReference type="Proteomes" id="UP001249959">
    <property type="component" value="Unassembled WGS sequence"/>
</dbReference>
<feature type="domain" description="NAD(P)-binding" evidence="1">
    <location>
        <begin position="11"/>
        <end position="186"/>
    </location>
</feature>
<evidence type="ECO:0000313" key="3">
    <source>
        <dbReference type="Proteomes" id="UP001249959"/>
    </source>
</evidence>
<evidence type="ECO:0000313" key="2">
    <source>
        <dbReference type="EMBL" id="MDU0809515.1"/>
    </source>
</evidence>
<keyword evidence="3" id="KW-1185">Reference proteome</keyword>
<evidence type="ECO:0000259" key="1">
    <source>
        <dbReference type="Pfam" id="PF13460"/>
    </source>
</evidence>
<sequence>MKKNISIYGGGWVGAPLAFKLALADFEVKVSASQVHQQAKHPKVQVVDFRATDETTEGDWALLNQSAIQVWAIPPRRKKNSEEQYLRIVQAWVDGLDPQKVEKIIFLSSTSVYANVSAIVDETAEINTNSLMAQAEAIVAASPVTSIILRLGGLMGGDRFVAKYFANKRNDGANCPVNYVHKDDVVNLIALTCDKIQSGIYNIVAPEHPTKQDVGMNDCEKRGMNPGYWDSSQPCLGGKIVSGDKIVEELSYDFKWPDPMEF</sequence>
<organism evidence="2 3">
    <name type="scientific">Aquirufa regiilacus</name>
    <dbReference type="NCBI Taxonomy" id="3024868"/>
    <lineage>
        <taxon>Bacteria</taxon>
        <taxon>Pseudomonadati</taxon>
        <taxon>Bacteroidota</taxon>
        <taxon>Cytophagia</taxon>
        <taxon>Cytophagales</taxon>
        <taxon>Flectobacillaceae</taxon>
        <taxon>Aquirufa</taxon>
    </lineage>
</organism>
<proteinExistence type="predicted"/>
<dbReference type="Gene3D" id="3.40.50.720">
    <property type="entry name" value="NAD(P)-binding Rossmann-like Domain"/>
    <property type="match status" value="1"/>
</dbReference>
<accession>A0ABU3TUG1</accession>
<reference evidence="2 3" key="1">
    <citation type="submission" date="2023-09" db="EMBL/GenBank/DDBJ databases">
        <title>Aquirufa genomes.</title>
        <authorList>
            <person name="Pitt A."/>
        </authorList>
    </citation>
    <scope>NUCLEOTIDE SEQUENCE [LARGE SCALE GENOMIC DNA]</scope>
    <source>
        <strain evidence="2 3">LEOWEIH-7C</strain>
    </source>
</reference>
<dbReference type="SUPFAM" id="SSF51735">
    <property type="entry name" value="NAD(P)-binding Rossmann-fold domains"/>
    <property type="match status" value="1"/>
</dbReference>
<dbReference type="InterPro" id="IPR036291">
    <property type="entry name" value="NAD(P)-bd_dom_sf"/>
</dbReference>
<dbReference type="EMBL" id="JAVNWW010000006">
    <property type="protein sequence ID" value="MDU0809515.1"/>
    <property type="molecule type" value="Genomic_DNA"/>
</dbReference>
<protein>
    <submittedName>
        <fullName evidence="2">NAD(P)H-binding protein</fullName>
    </submittedName>
</protein>
<dbReference type="Pfam" id="PF13460">
    <property type="entry name" value="NAD_binding_10"/>
    <property type="match status" value="1"/>
</dbReference>